<dbReference type="AlphaFoldDB" id="A0A2T4UQW9"/>
<feature type="region of interest" description="Disordered" evidence="1">
    <location>
        <begin position="109"/>
        <end position="150"/>
    </location>
</feature>
<proteinExistence type="predicted"/>
<evidence type="ECO:0000313" key="3">
    <source>
        <dbReference type="Proteomes" id="UP000241085"/>
    </source>
</evidence>
<evidence type="ECO:0000256" key="1">
    <source>
        <dbReference type="SAM" id="MobiDB-lite"/>
    </source>
</evidence>
<evidence type="ECO:0000313" key="2">
    <source>
        <dbReference type="EMBL" id="PTL71929.1"/>
    </source>
</evidence>
<dbReference type="InterPro" id="IPR016888">
    <property type="entry name" value="UCP028498"/>
</dbReference>
<sequence length="150" mass="16526">MTETTAPSNWPSAVLAAIAESDDLHVSPLRDDGITHGTPTWIWSVVIDGSLYVRPWNGRRSRWYRAAVTQQAGRIRAAGTEHEVRFEQANPSMRTPVSAAYERKYASSPYLPPMLQDGRPAPPSASLLSPDGQPQKRSTPPRGSARKDHP</sequence>
<accession>A0A2T4UQW9</accession>
<name>A0A2T4UQW9_9MICO</name>
<reference evidence="2 3" key="1">
    <citation type="submission" date="2018-03" db="EMBL/GenBank/DDBJ databases">
        <title>Bacteriophage NCPPB3778 and a type I-E CRISPR drive the evolution of the US Biological Select Agent, Rathayibacter toxicus.</title>
        <authorList>
            <person name="Davis E.W.II."/>
            <person name="Tabima J.F."/>
            <person name="Weisberg A.J."/>
            <person name="Dantas Lopes L."/>
            <person name="Wiseman M.S."/>
            <person name="Wiseman M.S."/>
            <person name="Pupko T."/>
            <person name="Belcher M.S."/>
            <person name="Sechler A.J."/>
            <person name="Tancos M.A."/>
            <person name="Schroeder B.K."/>
            <person name="Murray T.D."/>
            <person name="Luster D.G."/>
            <person name="Schneider W.L."/>
            <person name="Rogers E."/>
            <person name="Andreote F.D."/>
            <person name="Grunwald N.J."/>
            <person name="Putnam M.L."/>
            <person name="Chang J.H."/>
        </authorList>
    </citation>
    <scope>NUCLEOTIDE SEQUENCE [LARGE SCALE GENOMIC DNA]</scope>
    <source>
        <strain evidence="2 3">DSM 15933</strain>
    </source>
</reference>
<protein>
    <submittedName>
        <fullName evidence="2">DUF2255 domain-containing protein</fullName>
    </submittedName>
</protein>
<organism evidence="2 3">
    <name type="scientific">Rathayibacter caricis DSM 15933</name>
    <dbReference type="NCBI Taxonomy" id="1328867"/>
    <lineage>
        <taxon>Bacteria</taxon>
        <taxon>Bacillati</taxon>
        <taxon>Actinomycetota</taxon>
        <taxon>Actinomycetes</taxon>
        <taxon>Micrococcales</taxon>
        <taxon>Microbacteriaceae</taxon>
        <taxon>Rathayibacter</taxon>
    </lineage>
</organism>
<comment type="caution">
    <text evidence="2">The sequence shown here is derived from an EMBL/GenBank/DDBJ whole genome shotgun (WGS) entry which is preliminary data.</text>
</comment>
<keyword evidence="3" id="KW-1185">Reference proteome</keyword>
<dbReference type="Pfam" id="PF10012">
    <property type="entry name" value="DUF2255"/>
    <property type="match status" value="1"/>
</dbReference>
<gene>
    <name evidence="2" type="ORF">C1I63_03130</name>
</gene>
<dbReference type="EMBL" id="PZPL01000001">
    <property type="protein sequence ID" value="PTL71929.1"/>
    <property type="molecule type" value="Genomic_DNA"/>
</dbReference>
<dbReference type="RefSeq" id="WP_107573739.1">
    <property type="nucleotide sequence ID" value="NZ_PZPL01000001.1"/>
</dbReference>
<dbReference type="Proteomes" id="UP000241085">
    <property type="component" value="Unassembled WGS sequence"/>
</dbReference>